<dbReference type="InterPro" id="IPR027417">
    <property type="entry name" value="P-loop_NTPase"/>
</dbReference>
<dbReference type="RefSeq" id="XP_062765487.1">
    <property type="nucleotide sequence ID" value="XM_062905079.1"/>
</dbReference>
<dbReference type="PANTHER" id="PTHR35205:SF1">
    <property type="entry name" value="ZU5 DOMAIN-CONTAINING PROTEIN"/>
    <property type="match status" value="1"/>
</dbReference>
<name>A0ABR0HBQ8_9PEZI</name>
<evidence type="ECO:0000313" key="3">
    <source>
        <dbReference type="Proteomes" id="UP001326199"/>
    </source>
</evidence>
<evidence type="ECO:0000313" key="2">
    <source>
        <dbReference type="EMBL" id="KAK4665521.1"/>
    </source>
</evidence>
<protein>
    <recommendedName>
        <fullName evidence="1">NB-ARC domain-containing protein</fullName>
    </recommendedName>
</protein>
<dbReference type="Pfam" id="PF00931">
    <property type="entry name" value="NB-ARC"/>
    <property type="match status" value="1"/>
</dbReference>
<proteinExistence type="predicted"/>
<gene>
    <name evidence="2" type="ORF">QC763_000320</name>
</gene>
<dbReference type="GeneID" id="87924997"/>
<evidence type="ECO:0000259" key="1">
    <source>
        <dbReference type="Pfam" id="PF00931"/>
    </source>
</evidence>
<dbReference type="PANTHER" id="PTHR35205">
    <property type="entry name" value="NB-ARC AND TPR DOMAIN PROTEIN"/>
    <property type="match status" value="1"/>
</dbReference>
<dbReference type="Gene3D" id="3.40.50.300">
    <property type="entry name" value="P-loop containing nucleotide triphosphate hydrolases"/>
    <property type="match status" value="1"/>
</dbReference>
<organism evidence="2 3">
    <name type="scientific">Podospora pseudopauciseta</name>
    <dbReference type="NCBI Taxonomy" id="2093780"/>
    <lineage>
        <taxon>Eukaryota</taxon>
        <taxon>Fungi</taxon>
        <taxon>Dikarya</taxon>
        <taxon>Ascomycota</taxon>
        <taxon>Pezizomycotina</taxon>
        <taxon>Sordariomycetes</taxon>
        <taxon>Sordariomycetidae</taxon>
        <taxon>Sordariales</taxon>
        <taxon>Podosporaceae</taxon>
        <taxon>Podospora</taxon>
    </lineage>
</organism>
<dbReference type="SUPFAM" id="SSF52540">
    <property type="entry name" value="P-loop containing nucleoside triphosphate hydrolases"/>
    <property type="match status" value="1"/>
</dbReference>
<keyword evidence="3" id="KW-1185">Reference proteome</keyword>
<sequence length="329" mass="36686">MSINPRSFKDQATLPCIMLPPSKSPKSFDRDDVIEKIENHFNKRSTQTFRSIALYGIGGAGKTHVAIKYAQARYKQHKINAVLWVEAETKIKVKQSFSDIAGRLQLPGYVPHNHDDNRLLVMTWLQQTMLKNVGENKLMIQIQIIAEAKWLIVYDNVESFDVLVTHWPNLAANGHALITTRNTDLAWEPAEVGIEVETWDIDNGAKCIIHLLADHISADVLASQFNSALELSERLSGHALALDRMAGVIHKRGWTIGQLVEIYDRAPEFGQNGIGPVWQISFQNLSVNASSILAVISCCSADRIPEMLFQPGEPGKLATELPWCGDVLT</sequence>
<dbReference type="Proteomes" id="UP001326199">
    <property type="component" value="Unassembled WGS sequence"/>
</dbReference>
<feature type="domain" description="NB-ARC" evidence="1">
    <location>
        <begin position="31"/>
        <end position="201"/>
    </location>
</feature>
<comment type="caution">
    <text evidence="2">The sequence shown here is derived from an EMBL/GenBank/DDBJ whole genome shotgun (WGS) entry which is preliminary data.</text>
</comment>
<dbReference type="EMBL" id="JAFFHB010000005">
    <property type="protein sequence ID" value="KAK4665521.1"/>
    <property type="molecule type" value="Genomic_DNA"/>
</dbReference>
<reference evidence="2 3" key="1">
    <citation type="journal article" date="2023" name="bioRxiv">
        <title>High-quality genome assemblies of four members of thePodospora anserinaspecies complex.</title>
        <authorList>
            <person name="Ament-Velasquez S.L."/>
            <person name="Vogan A.A."/>
            <person name="Wallerman O."/>
            <person name="Hartmann F."/>
            <person name="Gautier V."/>
            <person name="Silar P."/>
            <person name="Giraud T."/>
            <person name="Johannesson H."/>
        </authorList>
    </citation>
    <scope>NUCLEOTIDE SEQUENCE [LARGE SCALE GENOMIC DNA]</scope>
    <source>
        <strain evidence="2 3">CBS 411.78</strain>
    </source>
</reference>
<dbReference type="InterPro" id="IPR002182">
    <property type="entry name" value="NB-ARC"/>
</dbReference>
<accession>A0ABR0HBQ8</accession>